<feature type="region of interest" description="Disordered" evidence="1">
    <location>
        <begin position="160"/>
        <end position="224"/>
    </location>
</feature>
<gene>
    <name evidence="2" type="ORF">PXEA_LOCUS13210</name>
</gene>
<evidence type="ECO:0000256" key="1">
    <source>
        <dbReference type="SAM" id="MobiDB-lite"/>
    </source>
</evidence>
<comment type="caution">
    <text evidence="2">The sequence shown here is derived from an EMBL/GenBank/DDBJ whole genome shotgun (WGS) entry which is preliminary data.</text>
</comment>
<dbReference type="EMBL" id="CAAALY010043188">
    <property type="protein sequence ID" value="VEL19770.1"/>
    <property type="molecule type" value="Genomic_DNA"/>
</dbReference>
<feature type="region of interest" description="Disordered" evidence="1">
    <location>
        <begin position="550"/>
        <end position="576"/>
    </location>
</feature>
<feature type="compositionally biased region" description="Polar residues" evidence="1">
    <location>
        <begin position="1"/>
        <end position="11"/>
    </location>
</feature>
<protein>
    <submittedName>
        <fullName evidence="2">Uncharacterized protein</fullName>
    </submittedName>
</protein>
<evidence type="ECO:0000313" key="3">
    <source>
        <dbReference type="Proteomes" id="UP000784294"/>
    </source>
</evidence>
<dbReference type="Proteomes" id="UP000784294">
    <property type="component" value="Unassembled WGS sequence"/>
</dbReference>
<feature type="compositionally biased region" description="Polar residues" evidence="1">
    <location>
        <begin position="178"/>
        <end position="187"/>
    </location>
</feature>
<feature type="compositionally biased region" description="Basic and acidic residues" evidence="1">
    <location>
        <begin position="455"/>
        <end position="464"/>
    </location>
</feature>
<keyword evidence="3" id="KW-1185">Reference proteome</keyword>
<feature type="region of interest" description="Disordered" evidence="1">
    <location>
        <begin position="361"/>
        <end position="391"/>
    </location>
</feature>
<organism evidence="2 3">
    <name type="scientific">Protopolystoma xenopodis</name>
    <dbReference type="NCBI Taxonomy" id="117903"/>
    <lineage>
        <taxon>Eukaryota</taxon>
        <taxon>Metazoa</taxon>
        <taxon>Spiralia</taxon>
        <taxon>Lophotrochozoa</taxon>
        <taxon>Platyhelminthes</taxon>
        <taxon>Monogenea</taxon>
        <taxon>Polyopisthocotylea</taxon>
        <taxon>Polystomatidea</taxon>
        <taxon>Polystomatidae</taxon>
        <taxon>Protopolystoma</taxon>
    </lineage>
</organism>
<proteinExistence type="predicted"/>
<feature type="compositionally biased region" description="Low complexity" evidence="1">
    <location>
        <begin position="161"/>
        <end position="177"/>
    </location>
</feature>
<accession>A0A448WTB5</accession>
<feature type="compositionally biased region" description="Polar residues" evidence="1">
    <location>
        <begin position="204"/>
        <end position="213"/>
    </location>
</feature>
<dbReference type="AlphaFoldDB" id="A0A448WTB5"/>
<name>A0A448WTB5_9PLAT</name>
<feature type="compositionally biased region" description="Low complexity" evidence="1">
    <location>
        <begin position="369"/>
        <end position="383"/>
    </location>
</feature>
<feature type="region of interest" description="Disordered" evidence="1">
    <location>
        <begin position="1"/>
        <end position="38"/>
    </location>
</feature>
<reference evidence="2" key="1">
    <citation type="submission" date="2018-11" db="EMBL/GenBank/DDBJ databases">
        <authorList>
            <consortium name="Pathogen Informatics"/>
        </authorList>
    </citation>
    <scope>NUCLEOTIDE SEQUENCE</scope>
</reference>
<feature type="compositionally biased region" description="Basic and acidic residues" evidence="1">
    <location>
        <begin position="271"/>
        <end position="340"/>
    </location>
</feature>
<feature type="region of interest" description="Disordered" evidence="1">
    <location>
        <begin position="260"/>
        <end position="340"/>
    </location>
</feature>
<feature type="region of interest" description="Disordered" evidence="1">
    <location>
        <begin position="443"/>
        <end position="488"/>
    </location>
</feature>
<evidence type="ECO:0000313" key="2">
    <source>
        <dbReference type="EMBL" id="VEL19770.1"/>
    </source>
</evidence>
<sequence>MGVTLTHSQALATGPGVSTGLLAGHSRSPNLLPPRPGRISLSQIPSTSTSFSHLATSPWGVPQSPVAMGSQAPSLRTPDVGMSLTPTKVGAGLDSGSVLPASSGAIQNSLFLRQAVTFGSQSSLTRGAASGAFGQLTRGWRKISSGAGSAGSSSTVAKRVSVGGSSSSQPDSLASFSGRVSTSSSITGLKRLTSLRRRSKKQLQQAKRSTGTAPTVPPSADVANTGNIAEATGARSTPPSSPHSLITSSILLPEAADVVRRASEDSVQPRPESDGVNDKVAHADKKKDKSESRKLGMVDFGHQDTKQRRKEDEKSTLRPIRTEHDVDKDSRMSKEEQKSTCKEIKTEYEVSKRIKDFKTEDKPSITLKAGGSPVSPVSPAEVPASDRKPLSSLGSESALPLITTSHVQTNAPKVLRLAGVNIRGFQGQMMATRGQAVPFASGPQANFVPKGQSSGDKDAPEKHAASQNTAKACEDKGPSVTEARTSANTPFLHPTRIIIQPQTDSSRQTTVSSGTLKAPTLRLMNVEDVARPGVICLHAGAPCISVKQAANSRKIGENASDSNTDDGKRSTVGSNR</sequence>